<dbReference type="InterPro" id="IPR018247">
    <property type="entry name" value="EF_Hand_1_Ca_BS"/>
</dbReference>
<evidence type="ECO:0000313" key="6">
    <source>
        <dbReference type="Proteomes" id="UP001347796"/>
    </source>
</evidence>
<feature type="domain" description="EF-hand" evidence="4">
    <location>
        <begin position="104"/>
        <end position="139"/>
    </location>
</feature>
<accession>A0AAN8PCT1</accession>
<sequence>MATSQRKSQEQFIQNLTKKSKNGTCLPCRFSPPEIASLLNMFQQLCGSNSKLDRSSFRDVLMTRFKITDDFIMDRVFRAFDTDNDGYLKAEEWICGLSIFLKGRMEDRIRYCFCVYDLNGDGYISREEMFHMLKRCLVKQSTEEDPDEGVKELVEIVLKKLDIDHDGKCSVKDFRTAVESDSLLLESLGQCLPCDTLLEDFMQLIHGKLTTKNF</sequence>
<dbReference type="PROSITE" id="PS50222">
    <property type="entry name" value="EF_HAND_2"/>
    <property type="match status" value="2"/>
</dbReference>
<comment type="caution">
    <text evidence="5">The sequence shown here is derived from an EMBL/GenBank/DDBJ whole genome shotgun (WGS) entry which is preliminary data.</text>
</comment>
<keyword evidence="1" id="KW-0479">Metal-binding</keyword>
<dbReference type="EMBL" id="JAZGQO010000011">
    <property type="protein sequence ID" value="KAK6173279.1"/>
    <property type="molecule type" value="Genomic_DNA"/>
</dbReference>
<reference evidence="5 6" key="1">
    <citation type="submission" date="2024-01" db="EMBL/GenBank/DDBJ databases">
        <title>The genome of the rayed Mediterranean limpet Patella caerulea (Linnaeus, 1758).</title>
        <authorList>
            <person name="Anh-Thu Weber A."/>
            <person name="Halstead-Nussloch G."/>
        </authorList>
    </citation>
    <scope>NUCLEOTIDE SEQUENCE [LARGE SCALE GENOMIC DNA]</scope>
    <source>
        <strain evidence="5">AATW-2023a</strain>
        <tissue evidence="5">Whole specimen</tissue>
    </source>
</reference>
<dbReference type="Gene3D" id="1.10.238.10">
    <property type="entry name" value="EF-hand"/>
    <property type="match status" value="1"/>
</dbReference>
<dbReference type="InterPro" id="IPR028846">
    <property type="entry name" value="Recoverin"/>
</dbReference>
<dbReference type="Pfam" id="PF13405">
    <property type="entry name" value="EF-hand_6"/>
    <property type="match status" value="1"/>
</dbReference>
<gene>
    <name evidence="5" type="ORF">SNE40_016759</name>
</gene>
<protein>
    <recommendedName>
        <fullName evidence="4">EF-hand domain-containing protein</fullName>
    </recommendedName>
</protein>
<evidence type="ECO:0000256" key="3">
    <source>
        <dbReference type="ARBA" id="ARBA00022837"/>
    </source>
</evidence>
<organism evidence="5 6">
    <name type="scientific">Patella caerulea</name>
    <name type="common">Rayed Mediterranean limpet</name>
    <dbReference type="NCBI Taxonomy" id="87958"/>
    <lineage>
        <taxon>Eukaryota</taxon>
        <taxon>Metazoa</taxon>
        <taxon>Spiralia</taxon>
        <taxon>Lophotrochozoa</taxon>
        <taxon>Mollusca</taxon>
        <taxon>Gastropoda</taxon>
        <taxon>Patellogastropoda</taxon>
        <taxon>Patelloidea</taxon>
        <taxon>Patellidae</taxon>
        <taxon>Patella</taxon>
    </lineage>
</organism>
<dbReference type="Proteomes" id="UP001347796">
    <property type="component" value="Unassembled WGS sequence"/>
</dbReference>
<keyword evidence="2" id="KW-0677">Repeat</keyword>
<name>A0AAN8PCT1_PATCE</name>
<dbReference type="InterPro" id="IPR011992">
    <property type="entry name" value="EF-hand-dom_pair"/>
</dbReference>
<evidence type="ECO:0000259" key="4">
    <source>
        <dbReference type="PROSITE" id="PS50222"/>
    </source>
</evidence>
<dbReference type="Pfam" id="PF13499">
    <property type="entry name" value="EF-hand_7"/>
    <property type="match status" value="1"/>
</dbReference>
<dbReference type="CDD" id="cd00051">
    <property type="entry name" value="EFh"/>
    <property type="match status" value="2"/>
</dbReference>
<dbReference type="PANTHER" id="PTHR23055">
    <property type="entry name" value="CALCIUM BINDING PROTEINS"/>
    <property type="match status" value="1"/>
</dbReference>
<feature type="domain" description="EF-hand" evidence="4">
    <location>
        <begin position="68"/>
        <end position="103"/>
    </location>
</feature>
<evidence type="ECO:0000256" key="1">
    <source>
        <dbReference type="ARBA" id="ARBA00022723"/>
    </source>
</evidence>
<evidence type="ECO:0000256" key="2">
    <source>
        <dbReference type="ARBA" id="ARBA00022737"/>
    </source>
</evidence>
<dbReference type="GO" id="GO:0005509">
    <property type="term" value="F:calcium ion binding"/>
    <property type="evidence" value="ECO:0007669"/>
    <property type="project" value="InterPro"/>
</dbReference>
<keyword evidence="3" id="KW-0106">Calcium</keyword>
<dbReference type="PRINTS" id="PR00450">
    <property type="entry name" value="RECOVERIN"/>
</dbReference>
<dbReference type="InterPro" id="IPR002048">
    <property type="entry name" value="EF_hand_dom"/>
</dbReference>
<evidence type="ECO:0000313" key="5">
    <source>
        <dbReference type="EMBL" id="KAK6173279.1"/>
    </source>
</evidence>
<keyword evidence="6" id="KW-1185">Reference proteome</keyword>
<dbReference type="SMART" id="SM00054">
    <property type="entry name" value="EFh"/>
    <property type="match status" value="3"/>
</dbReference>
<dbReference type="PROSITE" id="PS00018">
    <property type="entry name" value="EF_HAND_1"/>
    <property type="match status" value="2"/>
</dbReference>
<proteinExistence type="predicted"/>
<dbReference type="SUPFAM" id="SSF47473">
    <property type="entry name" value="EF-hand"/>
    <property type="match status" value="1"/>
</dbReference>
<dbReference type="PANTHER" id="PTHR23055:SF60">
    <property type="entry name" value="CALAXIN"/>
    <property type="match status" value="1"/>
</dbReference>
<dbReference type="AlphaFoldDB" id="A0AAN8PCT1"/>